<feature type="domain" description="CRA" evidence="2">
    <location>
        <begin position="232"/>
        <end position="326"/>
    </location>
</feature>
<keyword evidence="4" id="KW-1185">Reference proteome</keyword>
<dbReference type="Pfam" id="PF10607">
    <property type="entry name" value="CTLH"/>
    <property type="match status" value="1"/>
</dbReference>
<organism evidence="3 4">
    <name type="scientific">Lactarius akahatsu</name>
    <dbReference type="NCBI Taxonomy" id="416441"/>
    <lineage>
        <taxon>Eukaryota</taxon>
        <taxon>Fungi</taxon>
        <taxon>Dikarya</taxon>
        <taxon>Basidiomycota</taxon>
        <taxon>Agaricomycotina</taxon>
        <taxon>Agaricomycetes</taxon>
        <taxon>Russulales</taxon>
        <taxon>Russulaceae</taxon>
        <taxon>Lactarius</taxon>
    </lineage>
</organism>
<evidence type="ECO:0000313" key="3">
    <source>
        <dbReference type="EMBL" id="KAH9001176.1"/>
    </source>
</evidence>
<accession>A0AAD4LST1</accession>
<name>A0AAD4LST1_9AGAM</name>
<dbReference type="InterPro" id="IPR050618">
    <property type="entry name" value="Ubq-SigPath_Reg"/>
</dbReference>
<feature type="region of interest" description="Disordered" evidence="1">
    <location>
        <begin position="338"/>
        <end position="358"/>
    </location>
</feature>
<dbReference type="PANTHER" id="PTHR12864">
    <property type="entry name" value="RAN BINDING PROTEIN 9-RELATED"/>
    <property type="match status" value="1"/>
</dbReference>
<sequence>MMAGLTAQLAVSRELVNRSPRFCPCPVLVSLKRSQHAIMSSNPVQPRAPPPQHLRTLILDYLVQRCYTRTARAFAADSTVQLLDADGDELRRPSEEGDPPGVTEETLHQAVLRRDIQTSILSGRVDDAIDLLDANFPSILSSSSTSPYSESTMATRVEQSPSLTFTIEPAHLYLDLRILGFIEASRTKPLLHSSTRPSTLDTEPLPRVSPQSNIRDLSSEVDGDAHLSRLLKHVYELYDCAQALQDPHDRAEYQHELSAVSSLLAYKVPEQSPMAKYLAQERRQVVADEINSAILHRAGSPPISYLELYVRYNTVIWGYMNEHDIRVPRGWPTGIALPRRPQPTIASTSSSVKMSRRDDPEVVPTFNLSQFLST</sequence>
<feature type="region of interest" description="Disordered" evidence="1">
    <location>
        <begin position="192"/>
        <end position="213"/>
    </location>
</feature>
<proteinExistence type="predicted"/>
<protein>
    <submittedName>
        <fullName evidence="3">CTLH/CRA C-terminal to lish motif domain-containing protein</fullName>
    </submittedName>
</protein>
<reference evidence="3" key="1">
    <citation type="submission" date="2022-01" db="EMBL/GenBank/DDBJ databases">
        <title>Comparative genomics reveals a dynamic genome evolution in the ectomycorrhizal milk-cap (Lactarius) mushrooms.</title>
        <authorList>
            <consortium name="DOE Joint Genome Institute"/>
            <person name="Lebreton A."/>
            <person name="Tang N."/>
            <person name="Kuo A."/>
            <person name="LaButti K."/>
            <person name="Drula E."/>
            <person name="Barry K."/>
            <person name="Clum A."/>
            <person name="Lipzen A."/>
            <person name="Mousain D."/>
            <person name="Ng V."/>
            <person name="Wang R."/>
            <person name="Wang X."/>
            <person name="Dai Y."/>
            <person name="Henrissat B."/>
            <person name="Grigoriev I.V."/>
            <person name="Guerin-Laguette A."/>
            <person name="Yu F."/>
            <person name="Martin F.M."/>
        </authorList>
    </citation>
    <scope>NUCLEOTIDE SEQUENCE</scope>
    <source>
        <strain evidence="3">QP</strain>
    </source>
</reference>
<gene>
    <name evidence="3" type="ORF">EDB92DRAFT_26651</name>
</gene>
<dbReference type="InterPro" id="IPR024964">
    <property type="entry name" value="CTLH/CRA"/>
</dbReference>
<feature type="compositionally biased region" description="Polar residues" evidence="1">
    <location>
        <begin position="344"/>
        <end position="353"/>
    </location>
</feature>
<dbReference type="Proteomes" id="UP001201163">
    <property type="component" value="Unassembled WGS sequence"/>
</dbReference>
<dbReference type="SMART" id="SM00757">
    <property type="entry name" value="CRA"/>
    <property type="match status" value="1"/>
</dbReference>
<dbReference type="PROSITE" id="PS50896">
    <property type="entry name" value="LISH"/>
    <property type="match status" value="1"/>
</dbReference>
<evidence type="ECO:0000313" key="4">
    <source>
        <dbReference type="Proteomes" id="UP001201163"/>
    </source>
</evidence>
<dbReference type="InterPro" id="IPR013144">
    <property type="entry name" value="CRA_dom"/>
</dbReference>
<evidence type="ECO:0000259" key="2">
    <source>
        <dbReference type="SMART" id="SM00757"/>
    </source>
</evidence>
<feature type="compositionally biased region" description="Polar residues" evidence="1">
    <location>
        <begin position="192"/>
        <end position="201"/>
    </location>
</feature>
<dbReference type="InterPro" id="IPR006594">
    <property type="entry name" value="LisH"/>
</dbReference>
<comment type="caution">
    <text evidence="3">The sequence shown here is derived from an EMBL/GenBank/DDBJ whole genome shotgun (WGS) entry which is preliminary data.</text>
</comment>
<evidence type="ECO:0000256" key="1">
    <source>
        <dbReference type="SAM" id="MobiDB-lite"/>
    </source>
</evidence>
<dbReference type="EMBL" id="JAKELL010000001">
    <property type="protein sequence ID" value="KAH9001176.1"/>
    <property type="molecule type" value="Genomic_DNA"/>
</dbReference>
<dbReference type="AlphaFoldDB" id="A0AAD4LST1"/>